<feature type="transmembrane region" description="Helical" evidence="10">
    <location>
        <begin position="170"/>
        <end position="189"/>
    </location>
</feature>
<gene>
    <name evidence="11" type="ORF">CHILSU_LOCUS10962</name>
</gene>
<keyword evidence="4 10" id="KW-0812">Transmembrane</keyword>
<feature type="transmembrane region" description="Helical" evidence="10">
    <location>
        <begin position="29"/>
        <end position="50"/>
    </location>
</feature>
<keyword evidence="6 10" id="KW-1133">Transmembrane helix</keyword>
<feature type="transmembrane region" description="Helical" evidence="10">
    <location>
        <begin position="70"/>
        <end position="92"/>
    </location>
</feature>
<dbReference type="EMBL" id="OU963902">
    <property type="protein sequence ID" value="CAH0407562.1"/>
    <property type="molecule type" value="Genomic_DNA"/>
</dbReference>
<keyword evidence="5 10" id="KW-0276">Fatty acid metabolism</keyword>
<dbReference type="InterPro" id="IPR030457">
    <property type="entry name" value="ELO_CS"/>
</dbReference>
<evidence type="ECO:0000256" key="5">
    <source>
        <dbReference type="ARBA" id="ARBA00022832"/>
    </source>
</evidence>
<feature type="transmembrane region" description="Helical" evidence="10">
    <location>
        <begin position="112"/>
        <end position="135"/>
    </location>
</feature>
<evidence type="ECO:0000256" key="4">
    <source>
        <dbReference type="ARBA" id="ARBA00022692"/>
    </source>
</evidence>
<evidence type="ECO:0000256" key="10">
    <source>
        <dbReference type="RuleBase" id="RU361115"/>
    </source>
</evidence>
<evidence type="ECO:0000256" key="6">
    <source>
        <dbReference type="ARBA" id="ARBA00022989"/>
    </source>
</evidence>
<evidence type="ECO:0000256" key="2">
    <source>
        <dbReference type="ARBA" id="ARBA00022516"/>
    </source>
</evidence>
<sequence length="282" mass="33738">MAMAEKMVEYIPPENTTYVWFSQFDTKDYPFHDATGLMILIVFAYLWFILKVGPDLMKNRQPMELRKTIFVYNLLQVILSTYYTCLGTAILWETELFPKVCPTFDPKFRGKISYLIYVFLLGKYTELLDTIFFVLRKKYDQVSFLHVYHHSSVVFGTYMLFRYSQCHSCVYFITVNSFVHIVMYTYYLVSGLGPQFAKYLTWKKHITNLQRIQFISIFLHQILCILRTKCEYSYAAIIYILYSTVLFFRMFTNFYTKSYKKKKPPKLIKGVLTMNEEEEKEQ</sequence>
<comment type="catalytic activity">
    <reaction evidence="10">
        <text>a very-long-chain acyl-CoA + malonyl-CoA + H(+) = a very-long-chain 3-oxoacyl-CoA + CO2 + CoA</text>
        <dbReference type="Rhea" id="RHEA:32727"/>
        <dbReference type="ChEBI" id="CHEBI:15378"/>
        <dbReference type="ChEBI" id="CHEBI:16526"/>
        <dbReference type="ChEBI" id="CHEBI:57287"/>
        <dbReference type="ChEBI" id="CHEBI:57384"/>
        <dbReference type="ChEBI" id="CHEBI:90725"/>
        <dbReference type="ChEBI" id="CHEBI:90736"/>
        <dbReference type="EC" id="2.3.1.199"/>
    </reaction>
</comment>
<dbReference type="Proteomes" id="UP001153292">
    <property type="component" value="Chromosome 9"/>
</dbReference>
<keyword evidence="8 10" id="KW-0472">Membrane</keyword>
<evidence type="ECO:0000313" key="11">
    <source>
        <dbReference type="EMBL" id="CAH0407562.1"/>
    </source>
</evidence>
<keyword evidence="7 10" id="KW-0443">Lipid metabolism</keyword>
<dbReference type="PROSITE" id="PS01188">
    <property type="entry name" value="ELO"/>
    <property type="match status" value="1"/>
</dbReference>
<dbReference type="InterPro" id="IPR002076">
    <property type="entry name" value="ELO_fam"/>
</dbReference>
<keyword evidence="9 10" id="KW-0275">Fatty acid biosynthesis</keyword>
<accession>A0ABN8BGJ0</accession>
<reference evidence="11" key="1">
    <citation type="submission" date="2021-12" db="EMBL/GenBank/DDBJ databases">
        <authorList>
            <person name="King R."/>
        </authorList>
    </citation>
    <scope>NUCLEOTIDE SEQUENCE</scope>
</reference>
<dbReference type="PANTHER" id="PTHR11157:SF69">
    <property type="entry name" value="ELONGATION OF VERY LONG CHAIN FATTY ACIDS PROTEIN 7"/>
    <property type="match status" value="1"/>
</dbReference>
<comment type="similarity">
    <text evidence="10">Belongs to the ELO family.</text>
</comment>
<keyword evidence="12" id="KW-1185">Reference proteome</keyword>
<evidence type="ECO:0000256" key="7">
    <source>
        <dbReference type="ARBA" id="ARBA00023098"/>
    </source>
</evidence>
<evidence type="ECO:0000256" key="8">
    <source>
        <dbReference type="ARBA" id="ARBA00023136"/>
    </source>
</evidence>
<dbReference type="EC" id="2.3.1.199" evidence="10"/>
<dbReference type="Pfam" id="PF01151">
    <property type="entry name" value="ELO"/>
    <property type="match status" value="1"/>
</dbReference>
<protein>
    <recommendedName>
        <fullName evidence="10">Elongation of very long chain fatty acids protein</fullName>
        <ecNumber evidence="10">2.3.1.199</ecNumber>
    </recommendedName>
    <alternativeName>
        <fullName evidence="10">Very-long-chain 3-oxoacyl-CoA synthase</fullName>
    </alternativeName>
</protein>
<evidence type="ECO:0000256" key="1">
    <source>
        <dbReference type="ARBA" id="ARBA00004141"/>
    </source>
</evidence>
<keyword evidence="2 10" id="KW-0444">Lipid biosynthesis</keyword>
<evidence type="ECO:0000313" key="12">
    <source>
        <dbReference type="Proteomes" id="UP001153292"/>
    </source>
</evidence>
<feature type="transmembrane region" description="Helical" evidence="10">
    <location>
        <begin position="234"/>
        <end position="256"/>
    </location>
</feature>
<keyword evidence="3 10" id="KW-0808">Transferase</keyword>
<proteinExistence type="inferred from homology"/>
<name>A0ABN8BGJ0_CHISP</name>
<evidence type="ECO:0000256" key="9">
    <source>
        <dbReference type="ARBA" id="ARBA00023160"/>
    </source>
</evidence>
<organism evidence="11 12">
    <name type="scientific">Chilo suppressalis</name>
    <name type="common">Asiatic rice borer moth</name>
    <dbReference type="NCBI Taxonomy" id="168631"/>
    <lineage>
        <taxon>Eukaryota</taxon>
        <taxon>Metazoa</taxon>
        <taxon>Ecdysozoa</taxon>
        <taxon>Arthropoda</taxon>
        <taxon>Hexapoda</taxon>
        <taxon>Insecta</taxon>
        <taxon>Pterygota</taxon>
        <taxon>Neoptera</taxon>
        <taxon>Endopterygota</taxon>
        <taxon>Lepidoptera</taxon>
        <taxon>Glossata</taxon>
        <taxon>Ditrysia</taxon>
        <taxon>Pyraloidea</taxon>
        <taxon>Crambidae</taxon>
        <taxon>Crambinae</taxon>
        <taxon>Chilo</taxon>
    </lineage>
</organism>
<evidence type="ECO:0000256" key="3">
    <source>
        <dbReference type="ARBA" id="ARBA00022679"/>
    </source>
</evidence>
<comment type="subcellular location">
    <subcellularLocation>
        <location evidence="1">Membrane</location>
        <topology evidence="1">Multi-pass membrane protein</topology>
    </subcellularLocation>
</comment>
<dbReference type="PANTHER" id="PTHR11157">
    <property type="entry name" value="FATTY ACID ACYL TRANSFERASE-RELATED"/>
    <property type="match status" value="1"/>
</dbReference>